<organism evidence="13 14">
    <name type="scientific">Methylacidimicrobium tartarophylax</name>
    <dbReference type="NCBI Taxonomy" id="1041768"/>
    <lineage>
        <taxon>Bacteria</taxon>
        <taxon>Pseudomonadati</taxon>
        <taxon>Verrucomicrobiota</taxon>
        <taxon>Methylacidimicrobium</taxon>
    </lineage>
</organism>
<dbReference type="GO" id="GO:0009014">
    <property type="term" value="F:succinyl-diaminopimelate desuccinylase activity"/>
    <property type="evidence" value="ECO:0007669"/>
    <property type="project" value="UniProtKB-EC"/>
</dbReference>
<sequence length="421" mass="46103">MNTDAETWLAEHEEDLCAFLAEIVRIPTVNPPGEHYTDLVERLDAKLREMGLSTEIVTVPREIVAKTLRADFADFPRHNLVGRWDVGAKKTVQFNSHYDVVPAAGIWKHPPFSGKREGGWLFGRGTADMKGSLVASLFAVEALRRTALKPHVNVELAFVADEEIGGELGTGYLVSQRRRTPDFAVVCEGGAAGKIGIGHNGIVQWEVTVLGKGGHSAYPSRTVNAFEEMIALVSRIEPEIKRTLADPRKRFVTPSGEELEPVVNLGGVFGPGKAAKVNIIPGEASFTVDRRLTPSEELNVVERELREIIQSAAAKCRMGIRIRQIHTTAPCALSPLSALPQAFRRAVQGVRGGRARFTVNRGATDMHYYARKRGIDTIGYGVEGKNIHAIEERISVADLVTTAKVYARFLHDFVPGSREGG</sequence>
<evidence type="ECO:0000313" key="14">
    <source>
        <dbReference type="Proteomes" id="UP000334923"/>
    </source>
</evidence>
<evidence type="ECO:0000256" key="7">
    <source>
        <dbReference type="ARBA" id="ARBA00022723"/>
    </source>
</evidence>
<keyword evidence="10" id="KW-0170">Cobalt</keyword>
<comment type="similarity">
    <text evidence="4">Belongs to the peptidase M20A family.</text>
</comment>
<dbReference type="PROSITE" id="PS00759">
    <property type="entry name" value="ARGE_DAPE_CPG2_2"/>
    <property type="match status" value="1"/>
</dbReference>
<evidence type="ECO:0000256" key="5">
    <source>
        <dbReference type="ARBA" id="ARBA00011921"/>
    </source>
</evidence>
<dbReference type="Pfam" id="PF07687">
    <property type="entry name" value="M20_dimer"/>
    <property type="match status" value="1"/>
</dbReference>
<evidence type="ECO:0000256" key="6">
    <source>
        <dbReference type="ARBA" id="ARBA00016853"/>
    </source>
</evidence>
<dbReference type="Pfam" id="PF01546">
    <property type="entry name" value="Peptidase_M20"/>
    <property type="match status" value="1"/>
</dbReference>
<dbReference type="InterPro" id="IPR036264">
    <property type="entry name" value="Bact_exopeptidase_dim_dom"/>
</dbReference>
<gene>
    <name evidence="13" type="primary">dapE</name>
    <name evidence="13" type="ORF">MAMT_00455</name>
</gene>
<evidence type="ECO:0000256" key="10">
    <source>
        <dbReference type="ARBA" id="ARBA00023285"/>
    </source>
</evidence>
<dbReference type="EC" id="3.5.1.18" evidence="5"/>
<evidence type="ECO:0000256" key="9">
    <source>
        <dbReference type="ARBA" id="ARBA00022833"/>
    </source>
</evidence>
<dbReference type="AlphaFoldDB" id="A0A5E6M6W4"/>
<evidence type="ECO:0000256" key="11">
    <source>
        <dbReference type="ARBA" id="ARBA00051301"/>
    </source>
</evidence>
<dbReference type="SUPFAM" id="SSF55031">
    <property type="entry name" value="Bacterial exopeptidase dimerisation domain"/>
    <property type="match status" value="1"/>
</dbReference>
<accession>A0A5E6M6W4</accession>
<comment type="pathway">
    <text evidence="3">Amino-acid biosynthesis; L-lysine biosynthesis via DAP pathway; LL-2,6-diaminopimelate from (S)-tetrahydrodipicolinate (succinylase route): step 3/3.</text>
</comment>
<comment type="catalytic activity">
    <reaction evidence="11">
        <text>N-succinyl-(2S,6S)-2,6-diaminopimelate + H2O = (2S,6S)-2,6-diaminopimelate + succinate</text>
        <dbReference type="Rhea" id="RHEA:22608"/>
        <dbReference type="ChEBI" id="CHEBI:15377"/>
        <dbReference type="ChEBI" id="CHEBI:30031"/>
        <dbReference type="ChEBI" id="CHEBI:57609"/>
        <dbReference type="ChEBI" id="CHEBI:58087"/>
        <dbReference type="EC" id="3.5.1.18"/>
    </reaction>
</comment>
<proteinExistence type="inferred from homology"/>
<feature type="domain" description="Peptidase M20 dimerisation" evidence="12">
    <location>
        <begin position="197"/>
        <end position="314"/>
    </location>
</feature>
<evidence type="ECO:0000256" key="2">
    <source>
        <dbReference type="ARBA" id="ARBA00001947"/>
    </source>
</evidence>
<name>A0A5E6M6W4_9BACT</name>
<dbReference type="Gene3D" id="3.40.630.10">
    <property type="entry name" value="Zn peptidases"/>
    <property type="match status" value="2"/>
</dbReference>
<comment type="cofactor">
    <cofactor evidence="1">
        <name>Co(2+)</name>
        <dbReference type="ChEBI" id="CHEBI:48828"/>
    </cofactor>
</comment>
<dbReference type="InterPro" id="IPR002933">
    <property type="entry name" value="Peptidase_M20"/>
</dbReference>
<keyword evidence="8 13" id="KW-0378">Hydrolase</keyword>
<dbReference type="PANTHER" id="PTHR43808:SF32">
    <property type="entry name" value="ARGE_DAPE-RELATED DEACYLASE"/>
    <property type="match status" value="1"/>
</dbReference>
<dbReference type="SUPFAM" id="SSF53187">
    <property type="entry name" value="Zn-dependent exopeptidases"/>
    <property type="match status" value="1"/>
</dbReference>
<dbReference type="RefSeq" id="WP_142659318.1">
    <property type="nucleotide sequence ID" value="NZ_CABFVA020000015.1"/>
</dbReference>
<reference evidence="13 14" key="1">
    <citation type="submission" date="2019-09" db="EMBL/GenBank/DDBJ databases">
        <authorList>
            <person name="Cremers G."/>
        </authorList>
    </citation>
    <scope>NUCLEOTIDE SEQUENCE [LARGE SCALE GENOMIC DNA]</scope>
    <source>
        <strain evidence="13">4A</strain>
    </source>
</reference>
<comment type="cofactor">
    <cofactor evidence="2">
        <name>Zn(2+)</name>
        <dbReference type="ChEBI" id="CHEBI:29105"/>
    </cofactor>
</comment>
<keyword evidence="9" id="KW-0862">Zinc</keyword>
<evidence type="ECO:0000256" key="1">
    <source>
        <dbReference type="ARBA" id="ARBA00001941"/>
    </source>
</evidence>
<evidence type="ECO:0000259" key="12">
    <source>
        <dbReference type="Pfam" id="PF07687"/>
    </source>
</evidence>
<dbReference type="PANTHER" id="PTHR43808">
    <property type="entry name" value="ACETYLORNITHINE DEACETYLASE"/>
    <property type="match status" value="1"/>
</dbReference>
<dbReference type="InterPro" id="IPR001261">
    <property type="entry name" value="ArgE/DapE_CS"/>
</dbReference>
<evidence type="ECO:0000256" key="8">
    <source>
        <dbReference type="ARBA" id="ARBA00022801"/>
    </source>
</evidence>
<evidence type="ECO:0000256" key="4">
    <source>
        <dbReference type="ARBA" id="ARBA00006247"/>
    </source>
</evidence>
<evidence type="ECO:0000256" key="3">
    <source>
        <dbReference type="ARBA" id="ARBA00005130"/>
    </source>
</evidence>
<dbReference type="GO" id="GO:0009089">
    <property type="term" value="P:lysine biosynthetic process via diaminopimelate"/>
    <property type="evidence" value="ECO:0007669"/>
    <property type="project" value="UniProtKB-UniPathway"/>
</dbReference>
<protein>
    <recommendedName>
        <fullName evidence="6">Probable succinyl-diaminopimelate desuccinylase</fullName>
        <ecNumber evidence="5">3.5.1.18</ecNumber>
    </recommendedName>
</protein>
<dbReference type="NCBIfam" id="TIGR01910">
    <property type="entry name" value="DapE-ArgE"/>
    <property type="match status" value="1"/>
</dbReference>
<dbReference type="Proteomes" id="UP000334923">
    <property type="component" value="Unassembled WGS sequence"/>
</dbReference>
<dbReference type="InterPro" id="IPR011650">
    <property type="entry name" value="Peptidase_M20_dimer"/>
</dbReference>
<dbReference type="OrthoDB" id="9792335at2"/>
<keyword evidence="7" id="KW-0479">Metal-binding</keyword>
<evidence type="ECO:0000313" key="13">
    <source>
        <dbReference type="EMBL" id="VVM05097.1"/>
    </source>
</evidence>
<dbReference type="GO" id="GO:0046872">
    <property type="term" value="F:metal ion binding"/>
    <property type="evidence" value="ECO:0007669"/>
    <property type="project" value="UniProtKB-KW"/>
</dbReference>
<dbReference type="InterPro" id="IPR010182">
    <property type="entry name" value="ArgE/DapE"/>
</dbReference>
<dbReference type="InterPro" id="IPR050072">
    <property type="entry name" value="Peptidase_M20A"/>
</dbReference>
<keyword evidence="14" id="KW-1185">Reference proteome</keyword>
<dbReference type="Gene3D" id="3.30.70.360">
    <property type="match status" value="1"/>
</dbReference>
<dbReference type="UniPathway" id="UPA00034">
    <property type="reaction ID" value="UER00021"/>
</dbReference>
<dbReference type="EMBL" id="CABFVA020000015">
    <property type="protein sequence ID" value="VVM05097.1"/>
    <property type="molecule type" value="Genomic_DNA"/>
</dbReference>